<gene>
    <name evidence="4" type="ORF">QY95_00211</name>
</gene>
<dbReference type="AlphaFoldDB" id="A0A0F5IB08"/>
<evidence type="ECO:0000256" key="1">
    <source>
        <dbReference type="ARBA" id="ARBA00010577"/>
    </source>
</evidence>
<proteinExistence type="inferred from homology"/>
<keyword evidence="4" id="KW-0282">Flagellum</keyword>
<comment type="similarity">
    <text evidence="1 3">Belongs to the FlgD family.</text>
</comment>
<accession>A0A0F5IB08</accession>
<keyword evidence="4" id="KW-0966">Cell projection</keyword>
<protein>
    <recommendedName>
        <fullName evidence="3">Basal-body rod modification protein FlgD</fullName>
    </recommendedName>
</protein>
<dbReference type="STRING" id="1221996.QY95_00211"/>
<dbReference type="OrthoDB" id="280334at2"/>
<dbReference type="EMBL" id="JWIR02000012">
    <property type="protein sequence ID" value="KKB42362.1"/>
    <property type="molecule type" value="Genomic_DNA"/>
</dbReference>
<comment type="caution">
    <text evidence="4">The sequence shown here is derived from an EMBL/GenBank/DDBJ whole genome shotgun (WGS) entry which is preliminary data.</text>
</comment>
<dbReference type="GO" id="GO:0044781">
    <property type="term" value="P:bacterial-type flagellum organization"/>
    <property type="evidence" value="ECO:0007669"/>
    <property type="project" value="UniProtKB-UniRule"/>
</dbReference>
<dbReference type="NCBIfam" id="NF007197">
    <property type="entry name" value="PRK09618.1"/>
    <property type="match status" value="1"/>
</dbReference>
<keyword evidence="2 3" id="KW-1005">Bacterial flagellum biogenesis</keyword>
<evidence type="ECO:0000313" key="5">
    <source>
        <dbReference type="Proteomes" id="UP000031563"/>
    </source>
</evidence>
<dbReference type="Proteomes" id="UP000031563">
    <property type="component" value="Unassembled WGS sequence"/>
</dbReference>
<keyword evidence="5" id="KW-1185">Reference proteome</keyword>
<name>A0A0F5IB08_BACTR</name>
<evidence type="ECO:0000256" key="3">
    <source>
        <dbReference type="RuleBase" id="RU362076"/>
    </source>
</evidence>
<keyword evidence="4" id="KW-0969">Cilium</keyword>
<sequence>MMSKVDPSLYLSNVQTPQRTGNGSSLGKDEFLKILMTQLQNQDPMNPMEDKEFIAQMASFSSLEQLVNMAASLDKFVQAQQSAQMVNYQSFVGKDVTWHKIVESTDPNAEPVVQTGEGTIASIRFKENGAEFVMADGSVLEPANISEVKSGMPSVSSSGYSLVDASRLIGYTVAWQKDGQEQTGHVQSVSMKDGMVTLQLANGERVSPTALTEIRQSRDMTI</sequence>
<evidence type="ECO:0000256" key="2">
    <source>
        <dbReference type="ARBA" id="ARBA00022795"/>
    </source>
</evidence>
<organism evidence="4 5">
    <name type="scientific">Bacillus thermotolerans</name>
    <name type="common">Quasibacillus thermotolerans</name>
    <dbReference type="NCBI Taxonomy" id="1221996"/>
    <lineage>
        <taxon>Bacteria</taxon>
        <taxon>Bacillati</taxon>
        <taxon>Bacillota</taxon>
        <taxon>Bacilli</taxon>
        <taxon>Bacillales</taxon>
        <taxon>Bacillaceae</taxon>
        <taxon>Bacillus</taxon>
    </lineage>
</organism>
<dbReference type="Pfam" id="PF03963">
    <property type="entry name" value="FlgD"/>
    <property type="match status" value="1"/>
</dbReference>
<reference evidence="4" key="1">
    <citation type="submission" date="2015-02" db="EMBL/GenBank/DDBJ databases">
        <title>Genome Assembly of Bacillaceae bacterium MTCC 8252.</title>
        <authorList>
            <person name="Verma A."/>
            <person name="Khatri I."/>
            <person name="Mual P."/>
            <person name="Subramanian S."/>
            <person name="Krishnamurthi S."/>
        </authorList>
    </citation>
    <scope>NUCLEOTIDE SEQUENCE [LARGE SCALE GENOMIC DNA]</scope>
    <source>
        <strain evidence="4">MTCC 8252</strain>
    </source>
</reference>
<evidence type="ECO:0000313" key="4">
    <source>
        <dbReference type="EMBL" id="KKB42362.1"/>
    </source>
</evidence>
<dbReference type="InterPro" id="IPR005648">
    <property type="entry name" value="FlgD"/>
</dbReference>
<comment type="function">
    <text evidence="3">Required for flagellar hook formation. May act as a scaffolding protein.</text>
</comment>